<comment type="caution">
    <text evidence="2">The sequence shown here is derived from an EMBL/GenBank/DDBJ whole genome shotgun (WGS) entry which is preliminary data.</text>
</comment>
<dbReference type="InterPro" id="IPR009614">
    <property type="entry name" value="YoeB_toxin"/>
</dbReference>
<evidence type="ECO:0000313" key="2">
    <source>
        <dbReference type="EMBL" id="MDM8274366.1"/>
    </source>
</evidence>
<organism evidence="2 3">
    <name type="scientific">Enorma phocaeensis</name>
    <dbReference type="NCBI Taxonomy" id="1871019"/>
    <lineage>
        <taxon>Bacteria</taxon>
        <taxon>Bacillati</taxon>
        <taxon>Actinomycetota</taxon>
        <taxon>Coriobacteriia</taxon>
        <taxon>Coriobacteriales</taxon>
        <taxon>Coriobacteriaceae</taxon>
        <taxon>Enorma</taxon>
    </lineage>
</organism>
<dbReference type="NCBIfam" id="TIGR02116">
    <property type="entry name" value="toxin_Txe_YoeB"/>
    <property type="match status" value="1"/>
</dbReference>
<dbReference type="EMBL" id="JAUDDZ010000002">
    <property type="protein sequence ID" value="MDM8274366.1"/>
    <property type="molecule type" value="Genomic_DNA"/>
</dbReference>
<dbReference type="RefSeq" id="WP_289544299.1">
    <property type="nucleotide sequence ID" value="NZ_JAUDDZ010000002.1"/>
</dbReference>
<sequence length="100" mass="10968">MHWWGSSSKQAAKDAKNLKAAGLEGKAKRLVEVVRIDPFGTPPAYEGLVGSLAGLYSRRVNIQHRLVYSVDATPVDLDGASYEGTVKVLRLWTHYEGVRG</sequence>
<reference evidence="3" key="1">
    <citation type="submission" date="2023-06" db="EMBL/GenBank/DDBJ databases">
        <title>Identification and characterization of horizontal gene transfer across gut microbiota members of farm animals based on homology search.</title>
        <authorList>
            <person name="Zeman M."/>
            <person name="Kubasova T."/>
            <person name="Jahodarova E."/>
            <person name="Nykrynova M."/>
            <person name="Rychlik I."/>
        </authorList>
    </citation>
    <scope>NUCLEOTIDE SEQUENCE [LARGE SCALE GENOMIC DNA]</scope>
    <source>
        <strain evidence="3">154_Feed</strain>
    </source>
</reference>
<accession>A0ABT7V7A1</accession>
<evidence type="ECO:0000313" key="3">
    <source>
        <dbReference type="Proteomes" id="UP001529421"/>
    </source>
</evidence>
<dbReference type="Proteomes" id="UP001529421">
    <property type="component" value="Unassembled WGS sequence"/>
</dbReference>
<dbReference type="InterPro" id="IPR035093">
    <property type="entry name" value="RelE/ParE_toxin_dom_sf"/>
</dbReference>
<name>A0ABT7V7A1_9ACTN</name>
<keyword evidence="3" id="KW-1185">Reference proteome</keyword>
<proteinExistence type="predicted"/>
<dbReference type="SUPFAM" id="SSF143011">
    <property type="entry name" value="RelE-like"/>
    <property type="match status" value="1"/>
</dbReference>
<evidence type="ECO:0000256" key="1">
    <source>
        <dbReference type="ARBA" id="ARBA00050056"/>
    </source>
</evidence>
<gene>
    <name evidence="2" type="ORF">QUW28_02460</name>
</gene>
<protein>
    <recommendedName>
        <fullName evidence="1">Endoribonuclease YoeB</fullName>
    </recommendedName>
</protein>
<dbReference type="Gene3D" id="3.30.2310.20">
    <property type="entry name" value="RelE-like"/>
    <property type="match status" value="1"/>
</dbReference>
<dbReference type="Pfam" id="PF06769">
    <property type="entry name" value="YoeB_toxin"/>
    <property type="match status" value="1"/>
</dbReference>